<evidence type="ECO:0000313" key="2">
    <source>
        <dbReference type="EMBL" id="EGN92819.1"/>
    </source>
</evidence>
<feature type="domain" description="CxC2-like cysteine cluster KDZ transposase-associated" evidence="1">
    <location>
        <begin position="1"/>
        <end position="78"/>
    </location>
</feature>
<evidence type="ECO:0000313" key="3">
    <source>
        <dbReference type="Proteomes" id="UP000008063"/>
    </source>
</evidence>
<dbReference type="Pfam" id="PF18803">
    <property type="entry name" value="CxC2"/>
    <property type="match status" value="1"/>
</dbReference>
<keyword evidence="3" id="KW-1185">Reference proteome</keyword>
<organism evidence="3">
    <name type="scientific">Serpula lacrymans var. lacrymans (strain S7.3)</name>
    <name type="common">Dry rot fungus</name>
    <dbReference type="NCBI Taxonomy" id="936435"/>
    <lineage>
        <taxon>Eukaryota</taxon>
        <taxon>Fungi</taxon>
        <taxon>Dikarya</taxon>
        <taxon>Basidiomycota</taxon>
        <taxon>Agaricomycotina</taxon>
        <taxon>Agaricomycetes</taxon>
        <taxon>Agaricomycetidae</taxon>
        <taxon>Boletales</taxon>
        <taxon>Coniophorineae</taxon>
        <taxon>Serpulaceae</taxon>
        <taxon>Serpula</taxon>
    </lineage>
</organism>
<dbReference type="HOGENOM" id="CLU_003703_2_1_1"/>
<dbReference type="OrthoDB" id="2682806at2759"/>
<protein>
    <recommendedName>
        <fullName evidence="1">CxC2-like cysteine cluster KDZ transposase-associated domain-containing protein</fullName>
    </recommendedName>
</protein>
<feature type="non-terminal residue" evidence="2">
    <location>
        <position position="1"/>
    </location>
</feature>
<reference evidence="3" key="1">
    <citation type="journal article" date="2011" name="Science">
        <title>The plant cell wall-decomposing machinery underlies the functional diversity of forest fungi.</title>
        <authorList>
            <person name="Eastwood D.C."/>
            <person name="Floudas D."/>
            <person name="Binder M."/>
            <person name="Majcherczyk A."/>
            <person name="Schneider P."/>
            <person name="Aerts A."/>
            <person name="Asiegbu F.O."/>
            <person name="Baker S.E."/>
            <person name="Barry K."/>
            <person name="Bendiksby M."/>
            <person name="Blumentritt M."/>
            <person name="Coutinho P.M."/>
            <person name="Cullen D."/>
            <person name="de Vries R.P."/>
            <person name="Gathman A."/>
            <person name="Goodell B."/>
            <person name="Henrissat B."/>
            <person name="Ihrmark K."/>
            <person name="Kauserud H."/>
            <person name="Kohler A."/>
            <person name="LaButti K."/>
            <person name="Lapidus A."/>
            <person name="Lavin J.L."/>
            <person name="Lee Y.-H."/>
            <person name="Lindquist E."/>
            <person name="Lilly W."/>
            <person name="Lucas S."/>
            <person name="Morin E."/>
            <person name="Murat C."/>
            <person name="Oguiza J.A."/>
            <person name="Park J."/>
            <person name="Pisabarro A.G."/>
            <person name="Riley R."/>
            <person name="Rosling A."/>
            <person name="Salamov A."/>
            <person name="Schmidt O."/>
            <person name="Schmutz J."/>
            <person name="Skrede I."/>
            <person name="Stenlid J."/>
            <person name="Wiebenga A."/>
            <person name="Xie X."/>
            <person name="Kuees U."/>
            <person name="Hibbett D.S."/>
            <person name="Hoffmeister D."/>
            <person name="Hoegberg N."/>
            <person name="Martin F."/>
            <person name="Grigoriev I.V."/>
            <person name="Watkinson S.C."/>
        </authorList>
    </citation>
    <scope>NUCLEOTIDE SEQUENCE [LARGE SCALE GENOMIC DNA]</scope>
    <source>
        <strain evidence="3">strain S7.3</strain>
    </source>
</reference>
<dbReference type="OMA" id="INIQFCA"/>
<dbReference type="InParanoid" id="F8QFX4"/>
<accession>F8QFX4</accession>
<dbReference type="EMBL" id="GL945498">
    <property type="protein sequence ID" value="EGN92819.1"/>
    <property type="molecule type" value="Genomic_DNA"/>
</dbReference>
<dbReference type="Proteomes" id="UP000008063">
    <property type="component" value="Unassembled WGS sequence"/>
</dbReference>
<feature type="non-terminal residue" evidence="2">
    <location>
        <position position="78"/>
    </location>
</feature>
<proteinExistence type="predicted"/>
<dbReference type="InterPro" id="IPR041457">
    <property type="entry name" value="CxC2_KDZ-assoc"/>
</dbReference>
<gene>
    <name evidence="2" type="ORF">SERLA73DRAFT_17912</name>
</gene>
<evidence type="ECO:0000259" key="1">
    <source>
        <dbReference type="Pfam" id="PF18803"/>
    </source>
</evidence>
<name>F8QFX4_SERL3</name>
<dbReference type="AlphaFoldDB" id="F8QFX4"/>
<sequence length="78" mass="8705">FVVVDVRSIHKVGVDFCKKGLGCTEQLLQMQWFPAMSDKPKTAATFQVLEAFQLLSFGLKVSGYVCYKSLARRTDNTG</sequence>